<sequence length="261" mass="28895">MSTPSGARRLALALYRATLRWARANADVPFSVRAGDVHALAPSLRGTAVALQDATAVRQIARAEFKACMAASGDEAQAAMDRGLEALRLLNTGYAAQLAEMRALRQERGDRSGVRFSFGYRGVVYGWDRVCERDADWLKAMNVQNAQQPFYYCLPDETDTQRLFGGVRITKYVAQENMEPLTDCRIVHRALNSYFDAYSAALGRYIPSRKLQYEYPDLYNAEDSAPVGDDANILAQRDPEPPAAQEGPQPSFEAGRDFASP</sequence>
<accession>A0AAD5DWM8</accession>
<evidence type="ECO:0000256" key="1">
    <source>
        <dbReference type="SAM" id="MobiDB-lite"/>
    </source>
</evidence>
<evidence type="ECO:0000259" key="2">
    <source>
        <dbReference type="SMART" id="SM00992"/>
    </source>
</evidence>
<dbReference type="InterPro" id="IPR036623">
    <property type="entry name" value="Hemimethylated_DNA-bd_sf"/>
</dbReference>
<dbReference type="NCBIfam" id="TIGR02097">
    <property type="entry name" value="yccV"/>
    <property type="match status" value="1"/>
</dbReference>
<name>A0AAD5DWM8_9CHLO</name>
<evidence type="ECO:0000313" key="3">
    <source>
        <dbReference type="EMBL" id="KAI7845007.1"/>
    </source>
</evidence>
<keyword evidence="4" id="KW-1185">Reference proteome</keyword>
<dbReference type="Pfam" id="PF08755">
    <property type="entry name" value="YccV-like"/>
    <property type="match status" value="1"/>
</dbReference>
<organism evidence="3 4">
    <name type="scientific">Chlorella ohadii</name>
    <dbReference type="NCBI Taxonomy" id="2649997"/>
    <lineage>
        <taxon>Eukaryota</taxon>
        <taxon>Viridiplantae</taxon>
        <taxon>Chlorophyta</taxon>
        <taxon>core chlorophytes</taxon>
        <taxon>Trebouxiophyceae</taxon>
        <taxon>Chlorellales</taxon>
        <taxon>Chlorellaceae</taxon>
        <taxon>Chlorella clade</taxon>
        <taxon>Chlorella</taxon>
    </lineage>
</organism>
<reference evidence="3" key="1">
    <citation type="submission" date="2020-11" db="EMBL/GenBank/DDBJ databases">
        <title>Chlorella ohadii genome sequencing and assembly.</title>
        <authorList>
            <person name="Murik O."/>
            <person name="Treves H."/>
            <person name="Kedem I."/>
            <person name="Shotland Y."/>
            <person name="Kaplan A."/>
        </authorList>
    </citation>
    <scope>NUCLEOTIDE SEQUENCE</scope>
    <source>
        <strain evidence="3">1</strain>
    </source>
</reference>
<feature type="domain" description="Hemimethylated DNA-binding" evidence="2">
    <location>
        <begin position="113"/>
        <end position="208"/>
    </location>
</feature>
<gene>
    <name evidence="3" type="ORF">COHA_001373</name>
</gene>
<dbReference type="GO" id="GO:0003677">
    <property type="term" value="F:DNA binding"/>
    <property type="evidence" value="ECO:0007669"/>
    <property type="project" value="InterPro"/>
</dbReference>
<proteinExistence type="predicted"/>
<dbReference type="SMART" id="SM00992">
    <property type="entry name" value="YccV-like"/>
    <property type="match status" value="1"/>
</dbReference>
<feature type="region of interest" description="Disordered" evidence="1">
    <location>
        <begin position="222"/>
        <end position="261"/>
    </location>
</feature>
<evidence type="ECO:0000313" key="4">
    <source>
        <dbReference type="Proteomes" id="UP001205105"/>
    </source>
</evidence>
<protein>
    <recommendedName>
        <fullName evidence="2">Hemimethylated DNA-binding domain-containing protein</fullName>
    </recommendedName>
</protein>
<dbReference type="SUPFAM" id="SSF141255">
    <property type="entry name" value="YccV-like"/>
    <property type="match status" value="1"/>
</dbReference>
<dbReference type="Gene3D" id="2.30.30.390">
    <property type="entry name" value="Hemimethylated DNA-binding domain"/>
    <property type="match status" value="1"/>
</dbReference>
<dbReference type="AlphaFoldDB" id="A0AAD5DWM8"/>
<dbReference type="Proteomes" id="UP001205105">
    <property type="component" value="Unassembled WGS sequence"/>
</dbReference>
<dbReference type="EMBL" id="JADXDR010000022">
    <property type="protein sequence ID" value="KAI7845007.1"/>
    <property type="molecule type" value="Genomic_DNA"/>
</dbReference>
<dbReference type="InterPro" id="IPR011722">
    <property type="entry name" value="Hemimethylated_DNA-bd_dom"/>
</dbReference>
<comment type="caution">
    <text evidence="3">The sequence shown here is derived from an EMBL/GenBank/DDBJ whole genome shotgun (WGS) entry which is preliminary data.</text>
</comment>